<proteinExistence type="predicted"/>
<dbReference type="PATRIC" id="fig|1538.10.peg.1313"/>
<sequence length="436" mass="50840">MNEYQRLLKEARENRDKLTRSQFKQIRDLYKEAAKDLKIKANKARKGSLTERWLKDYSKAVRAKVKEMNKMLKSIIEENMKSSAEYATAIQLDFFDQINMRYGLGMSKSFTSMFSQVPSDVVDELVKGNIYKDGRGLSKRIWWTGNKVNNDIDKVIQKGIVEKKSAIELAQDLQTYVNPDAQKDWNWKRVYPGTSKTIDYNAQRLARTSISHAYTLSLLKSCERNPFITKVRWHSVFAPGRTCSLCKDRDGREYLLKDCPMDHPNGMCYQEPLVDDSLENIGSRLRNWVDGSSDSTLDNWYREHGDYFSGENNIFSNSSKKNVNYGPNNDIISDKKWLESNFPSEKKFNKHVEKHLDEYGDITPEEYLNKSRELLAEPLNEDVEGFISKDGFIFKYRKSTNDFTIGRADGKISTLFKPTDGYKYWLQQIKDYKKEE</sequence>
<protein>
    <recommendedName>
        <fullName evidence="3">Phage Mu protein F like protein</fullName>
    </recommendedName>
</protein>
<dbReference type="RefSeq" id="WP_063554405.1">
    <property type="nucleotide sequence ID" value="NZ_LITT01000007.1"/>
</dbReference>
<gene>
    <name evidence="1" type="ORF">WY13_00813</name>
</gene>
<comment type="caution">
    <text evidence="1">The sequence shown here is derived from an EMBL/GenBank/DDBJ whole genome shotgun (WGS) entry which is preliminary data.</text>
</comment>
<dbReference type="Proteomes" id="UP000077407">
    <property type="component" value="Unassembled WGS sequence"/>
</dbReference>
<reference evidence="1 2" key="1">
    <citation type="journal article" date="2015" name="Biotechnol. Bioeng.">
        <title>Genome sequence and phenotypic characterization of Caulobacter segnis.</title>
        <authorList>
            <person name="Patel S."/>
            <person name="Fletcher B."/>
            <person name="Scott D.C."/>
            <person name="Ely B."/>
        </authorList>
    </citation>
    <scope>NUCLEOTIDE SEQUENCE [LARGE SCALE GENOMIC DNA]</scope>
    <source>
        <strain evidence="1 2">ERI-2</strain>
    </source>
</reference>
<organism evidence="1 2">
    <name type="scientific">Clostridium ljungdahlii</name>
    <dbReference type="NCBI Taxonomy" id="1538"/>
    <lineage>
        <taxon>Bacteria</taxon>
        <taxon>Bacillati</taxon>
        <taxon>Bacillota</taxon>
        <taxon>Clostridia</taxon>
        <taxon>Eubacteriales</taxon>
        <taxon>Clostridiaceae</taxon>
        <taxon>Clostridium</taxon>
    </lineage>
</organism>
<dbReference type="AlphaFoldDB" id="A0A170NKM4"/>
<accession>A0A170NKM4</accession>
<evidence type="ECO:0000313" key="1">
    <source>
        <dbReference type="EMBL" id="OAA91248.1"/>
    </source>
</evidence>
<evidence type="ECO:0008006" key="3">
    <source>
        <dbReference type="Google" id="ProtNLM"/>
    </source>
</evidence>
<dbReference type="OrthoDB" id="1752197at2"/>
<name>A0A170NKM4_9CLOT</name>
<dbReference type="EMBL" id="LITT01000007">
    <property type="protein sequence ID" value="OAA91248.1"/>
    <property type="molecule type" value="Genomic_DNA"/>
</dbReference>
<evidence type="ECO:0000313" key="2">
    <source>
        <dbReference type="Proteomes" id="UP000077407"/>
    </source>
</evidence>